<evidence type="ECO:0000256" key="1">
    <source>
        <dbReference type="SAM" id="MobiDB-lite"/>
    </source>
</evidence>
<feature type="region of interest" description="Disordered" evidence="1">
    <location>
        <begin position="133"/>
        <end position="241"/>
    </location>
</feature>
<protein>
    <submittedName>
        <fullName evidence="2">Uncharacterized protein</fullName>
    </submittedName>
</protein>
<comment type="caution">
    <text evidence="2">The sequence shown here is derived from an EMBL/GenBank/DDBJ whole genome shotgun (WGS) entry which is preliminary data.</text>
</comment>
<feature type="compositionally biased region" description="Low complexity" evidence="1">
    <location>
        <begin position="196"/>
        <end position="211"/>
    </location>
</feature>
<reference evidence="2" key="1">
    <citation type="submission" date="2018-04" db="EMBL/GenBank/DDBJ databases">
        <title>Whole genome sequencing of Hypsizygus marmoreus.</title>
        <authorList>
            <person name="Choi I.-G."/>
            <person name="Min B."/>
            <person name="Kim J.-G."/>
            <person name="Kim S."/>
            <person name="Oh Y.-L."/>
            <person name="Kong W.-S."/>
            <person name="Park H."/>
            <person name="Jeong J."/>
            <person name="Song E.-S."/>
        </authorList>
    </citation>
    <scope>NUCLEOTIDE SEQUENCE [LARGE SCALE GENOMIC DNA]</scope>
    <source>
        <strain evidence="2">51987-8</strain>
    </source>
</reference>
<gene>
    <name evidence="2" type="ORF">Hypma_006949</name>
</gene>
<dbReference type="EMBL" id="LUEZ02000040">
    <property type="protein sequence ID" value="RDB25707.1"/>
    <property type="molecule type" value="Genomic_DNA"/>
</dbReference>
<accession>A0A369JYV4</accession>
<organism evidence="2 3">
    <name type="scientific">Hypsizygus marmoreus</name>
    <name type="common">White beech mushroom</name>
    <name type="synonym">Agaricus marmoreus</name>
    <dbReference type="NCBI Taxonomy" id="39966"/>
    <lineage>
        <taxon>Eukaryota</taxon>
        <taxon>Fungi</taxon>
        <taxon>Dikarya</taxon>
        <taxon>Basidiomycota</taxon>
        <taxon>Agaricomycotina</taxon>
        <taxon>Agaricomycetes</taxon>
        <taxon>Agaricomycetidae</taxon>
        <taxon>Agaricales</taxon>
        <taxon>Tricholomatineae</taxon>
        <taxon>Lyophyllaceae</taxon>
        <taxon>Hypsizygus</taxon>
    </lineage>
</organism>
<feature type="compositionally biased region" description="Polar residues" evidence="1">
    <location>
        <begin position="148"/>
        <end position="164"/>
    </location>
</feature>
<feature type="compositionally biased region" description="Basic and acidic residues" evidence="1">
    <location>
        <begin position="166"/>
        <end position="177"/>
    </location>
</feature>
<dbReference type="Proteomes" id="UP000076154">
    <property type="component" value="Unassembled WGS sequence"/>
</dbReference>
<proteinExistence type="predicted"/>
<dbReference type="OrthoDB" id="2654423at2759"/>
<dbReference type="InParanoid" id="A0A369JYV4"/>
<name>A0A369JYV4_HYPMA</name>
<dbReference type="AlphaFoldDB" id="A0A369JYV4"/>
<sequence length="241" mass="27043">MPRPILYNTPEEKSAANRAKSARHYERNKALISAKRSVTYRDQRKRPTGLSYWCGRVEQVEVRLRKLLGGNPHSYIDAICKSYLTSRSKDDIRDKILAFTPMQKSIVRYEDEILGLAGVVTRARQALISRSDSPAVGLTHGPTKVDTVGTTDNLASQTSSSFLSNEDGKKTSADTSKRIVRVQYHRRKLQEPRVQTGTSATSSKSFKSSKTLTEKLESAEHKSDYCKLSLPEARPSNRELP</sequence>
<feature type="region of interest" description="Disordered" evidence="1">
    <location>
        <begin position="1"/>
        <end position="20"/>
    </location>
</feature>
<evidence type="ECO:0000313" key="3">
    <source>
        <dbReference type="Proteomes" id="UP000076154"/>
    </source>
</evidence>
<feature type="compositionally biased region" description="Basic residues" evidence="1">
    <location>
        <begin position="178"/>
        <end position="188"/>
    </location>
</feature>
<feature type="compositionally biased region" description="Basic and acidic residues" evidence="1">
    <location>
        <begin position="212"/>
        <end position="225"/>
    </location>
</feature>
<keyword evidence="3" id="KW-1185">Reference proteome</keyword>
<evidence type="ECO:0000313" key="2">
    <source>
        <dbReference type="EMBL" id="RDB25707.1"/>
    </source>
</evidence>